<comment type="catalytic activity">
    <reaction evidence="1">
        <text>ATP + protein L-histidine = ADP + protein N-phospho-L-histidine.</text>
        <dbReference type="EC" id="2.7.13.3"/>
    </reaction>
</comment>
<dbReference type="AlphaFoldDB" id="A0A419VYP0"/>
<keyword evidence="7" id="KW-0175">Coiled coil</keyword>
<evidence type="ECO:0000313" key="10">
    <source>
        <dbReference type="EMBL" id="RKD88348.1"/>
    </source>
</evidence>
<evidence type="ECO:0000256" key="2">
    <source>
        <dbReference type="ARBA" id="ARBA00012438"/>
    </source>
</evidence>
<keyword evidence="3" id="KW-0597">Phosphoprotein</keyword>
<dbReference type="EC" id="2.7.13.3" evidence="2"/>
<feature type="transmembrane region" description="Helical" evidence="8">
    <location>
        <begin position="7"/>
        <end position="22"/>
    </location>
</feature>
<dbReference type="SMART" id="SM00387">
    <property type="entry name" value="HATPase_c"/>
    <property type="match status" value="1"/>
</dbReference>
<evidence type="ECO:0000256" key="3">
    <source>
        <dbReference type="ARBA" id="ARBA00022553"/>
    </source>
</evidence>
<dbReference type="CDD" id="cd00082">
    <property type="entry name" value="HisKA"/>
    <property type="match status" value="1"/>
</dbReference>
<dbReference type="OrthoDB" id="9796457at2"/>
<evidence type="ECO:0000259" key="9">
    <source>
        <dbReference type="PROSITE" id="PS50109"/>
    </source>
</evidence>
<dbReference type="Gene3D" id="1.10.287.130">
    <property type="match status" value="1"/>
</dbReference>
<evidence type="ECO:0000256" key="8">
    <source>
        <dbReference type="SAM" id="Phobius"/>
    </source>
</evidence>
<name>A0A419VYP0_9BACT</name>
<evidence type="ECO:0000256" key="6">
    <source>
        <dbReference type="ARBA" id="ARBA00023012"/>
    </source>
</evidence>
<dbReference type="InterPro" id="IPR036097">
    <property type="entry name" value="HisK_dim/P_sf"/>
</dbReference>
<dbReference type="InterPro" id="IPR004358">
    <property type="entry name" value="Sig_transdc_His_kin-like_C"/>
</dbReference>
<dbReference type="PRINTS" id="PR00344">
    <property type="entry name" value="BCTRLSENSOR"/>
</dbReference>
<sequence length="317" mass="36271">MKSASKITLIYFLISFFWILFSDRFIETLTDNAAVLTKLQTYKGWFFVISTSVFLYILISREIRKQGKLNEELQQAKEKAEESDRLKSAFLSNMSHEIRTPLNGIVGFSQLLFEEEEDPETRQMYIDQVNQNSELLLKIINNILEISKIQENMITPKVRAVKLPELLHYVSQIYSSRKSALMQKGLAFQLEIHPSCKKLTIQTDPDCLNQILFNLLDNAVKYTSIGEIKLGCQLEERFLRIYVIDTGIGISADVMPRIFDRFKRFQNNENFSEGFGLGLSISQGLAAALEAKLEVTSQPGEGSCFSVLLPRNRKSEN</sequence>
<accession>A0A419VYP0</accession>
<dbReference type="GO" id="GO:0000155">
    <property type="term" value="F:phosphorelay sensor kinase activity"/>
    <property type="evidence" value="ECO:0007669"/>
    <property type="project" value="InterPro"/>
</dbReference>
<dbReference type="SUPFAM" id="SSF47384">
    <property type="entry name" value="Homodimeric domain of signal transducing histidine kinase"/>
    <property type="match status" value="1"/>
</dbReference>
<evidence type="ECO:0000256" key="4">
    <source>
        <dbReference type="ARBA" id="ARBA00022679"/>
    </source>
</evidence>
<evidence type="ECO:0000256" key="5">
    <source>
        <dbReference type="ARBA" id="ARBA00022777"/>
    </source>
</evidence>
<dbReference type="PROSITE" id="PS50109">
    <property type="entry name" value="HIS_KIN"/>
    <property type="match status" value="1"/>
</dbReference>
<evidence type="ECO:0000256" key="1">
    <source>
        <dbReference type="ARBA" id="ARBA00000085"/>
    </source>
</evidence>
<dbReference type="PANTHER" id="PTHR43711">
    <property type="entry name" value="TWO-COMPONENT HISTIDINE KINASE"/>
    <property type="match status" value="1"/>
</dbReference>
<dbReference type="InterPro" id="IPR050736">
    <property type="entry name" value="Sensor_HK_Regulatory"/>
</dbReference>
<gene>
    <name evidence="10" type="ORF">BC643_3497</name>
</gene>
<dbReference type="PANTHER" id="PTHR43711:SF31">
    <property type="entry name" value="HISTIDINE KINASE"/>
    <property type="match status" value="1"/>
</dbReference>
<keyword evidence="4" id="KW-0808">Transferase</keyword>
<protein>
    <recommendedName>
        <fullName evidence="2">histidine kinase</fullName>
        <ecNumber evidence="2">2.7.13.3</ecNumber>
    </recommendedName>
</protein>
<feature type="domain" description="Histidine kinase" evidence="9">
    <location>
        <begin position="93"/>
        <end position="313"/>
    </location>
</feature>
<dbReference type="InterPro" id="IPR005467">
    <property type="entry name" value="His_kinase_dom"/>
</dbReference>
<organism evidence="10 11">
    <name type="scientific">Mangrovibacterium diazotrophicum</name>
    <dbReference type="NCBI Taxonomy" id="1261403"/>
    <lineage>
        <taxon>Bacteria</taxon>
        <taxon>Pseudomonadati</taxon>
        <taxon>Bacteroidota</taxon>
        <taxon>Bacteroidia</taxon>
        <taxon>Marinilabiliales</taxon>
        <taxon>Prolixibacteraceae</taxon>
        <taxon>Mangrovibacterium</taxon>
    </lineage>
</organism>
<reference evidence="10 11" key="1">
    <citation type="submission" date="2018-09" db="EMBL/GenBank/DDBJ databases">
        <title>Genomic Encyclopedia of Archaeal and Bacterial Type Strains, Phase II (KMG-II): from individual species to whole genera.</title>
        <authorList>
            <person name="Goeker M."/>
        </authorList>
    </citation>
    <scope>NUCLEOTIDE SEQUENCE [LARGE SCALE GENOMIC DNA]</scope>
    <source>
        <strain evidence="10 11">DSM 27148</strain>
    </source>
</reference>
<proteinExistence type="predicted"/>
<dbReference type="InterPro" id="IPR003661">
    <property type="entry name" value="HisK_dim/P_dom"/>
</dbReference>
<dbReference type="Pfam" id="PF00512">
    <property type="entry name" value="HisKA"/>
    <property type="match status" value="1"/>
</dbReference>
<feature type="coiled-coil region" evidence="7">
    <location>
        <begin position="59"/>
        <end position="89"/>
    </location>
</feature>
<evidence type="ECO:0000256" key="7">
    <source>
        <dbReference type="SAM" id="Coils"/>
    </source>
</evidence>
<dbReference type="Proteomes" id="UP000283387">
    <property type="component" value="Unassembled WGS sequence"/>
</dbReference>
<keyword evidence="5" id="KW-0418">Kinase</keyword>
<dbReference type="RefSeq" id="WP_120274516.1">
    <property type="nucleotide sequence ID" value="NZ_RAPN01000002.1"/>
</dbReference>
<keyword evidence="6" id="KW-0902">Two-component regulatory system</keyword>
<dbReference type="Pfam" id="PF02518">
    <property type="entry name" value="HATPase_c"/>
    <property type="match status" value="1"/>
</dbReference>
<dbReference type="SMART" id="SM00388">
    <property type="entry name" value="HisKA"/>
    <property type="match status" value="1"/>
</dbReference>
<dbReference type="Gene3D" id="3.30.565.10">
    <property type="entry name" value="Histidine kinase-like ATPase, C-terminal domain"/>
    <property type="match status" value="1"/>
</dbReference>
<comment type="caution">
    <text evidence="10">The sequence shown here is derived from an EMBL/GenBank/DDBJ whole genome shotgun (WGS) entry which is preliminary data.</text>
</comment>
<evidence type="ECO:0000313" key="11">
    <source>
        <dbReference type="Proteomes" id="UP000283387"/>
    </source>
</evidence>
<keyword evidence="11" id="KW-1185">Reference proteome</keyword>
<keyword evidence="8" id="KW-0472">Membrane</keyword>
<dbReference type="EMBL" id="RAPN01000002">
    <property type="protein sequence ID" value="RKD88348.1"/>
    <property type="molecule type" value="Genomic_DNA"/>
</dbReference>
<dbReference type="InterPro" id="IPR003594">
    <property type="entry name" value="HATPase_dom"/>
</dbReference>
<feature type="transmembrane region" description="Helical" evidence="8">
    <location>
        <begin position="42"/>
        <end position="59"/>
    </location>
</feature>
<keyword evidence="8" id="KW-0812">Transmembrane</keyword>
<dbReference type="SUPFAM" id="SSF55874">
    <property type="entry name" value="ATPase domain of HSP90 chaperone/DNA topoisomerase II/histidine kinase"/>
    <property type="match status" value="1"/>
</dbReference>
<dbReference type="InterPro" id="IPR036890">
    <property type="entry name" value="HATPase_C_sf"/>
</dbReference>
<keyword evidence="8" id="KW-1133">Transmembrane helix</keyword>